<feature type="compositionally biased region" description="Basic and acidic residues" evidence="1">
    <location>
        <begin position="314"/>
        <end position="331"/>
    </location>
</feature>
<evidence type="ECO:0000256" key="1">
    <source>
        <dbReference type="SAM" id="MobiDB-lite"/>
    </source>
</evidence>
<dbReference type="Proteomes" id="UP001148838">
    <property type="component" value="Unassembled WGS sequence"/>
</dbReference>
<sequence>MLGDALSRLLFNFALEYVIRKVQDNTENLELNGLHQLLVYADDVNMLGENPQTIRENAEILVEASKAIGLETIDSTGFKRKHKTSTCYCISVVRRKRKITYCSTYLASSVLVIIDAITSVALNDDIFSYTKDGRRGTCHILRYETISLFLMSSRIHCLLMNNYKFKGLDNNTYINVCSSWGCDITYDYDKDVNIKTQRFQAMCGTIAKNLKKKTRKETQIKFYKTMVIPTLLYGCEAWTLKKNDINIIQSAEMKFLRGVKGCTRLNRYRNDDIRNELNLLPIIDKIKEYRIRWSNHLRRMDKERIPKQVLDYKQQGRRDISRPRTRWKIEDGTGDSPTP</sequence>
<evidence type="ECO:0000313" key="3">
    <source>
        <dbReference type="Proteomes" id="UP001148838"/>
    </source>
</evidence>
<dbReference type="PANTHER" id="PTHR47027:SF20">
    <property type="entry name" value="REVERSE TRANSCRIPTASE-LIKE PROTEIN WITH RNA-DIRECTED DNA POLYMERASE DOMAIN"/>
    <property type="match status" value="1"/>
</dbReference>
<evidence type="ECO:0008006" key="4">
    <source>
        <dbReference type="Google" id="ProtNLM"/>
    </source>
</evidence>
<accession>A0ABQ8THD1</accession>
<dbReference type="EMBL" id="JAJSOF020000011">
    <property type="protein sequence ID" value="KAJ4445095.1"/>
    <property type="molecule type" value="Genomic_DNA"/>
</dbReference>
<comment type="caution">
    <text evidence="2">The sequence shown here is derived from an EMBL/GenBank/DDBJ whole genome shotgun (WGS) entry which is preliminary data.</text>
</comment>
<feature type="region of interest" description="Disordered" evidence="1">
    <location>
        <begin position="313"/>
        <end position="339"/>
    </location>
</feature>
<keyword evidence="3" id="KW-1185">Reference proteome</keyword>
<dbReference type="PANTHER" id="PTHR47027">
    <property type="entry name" value="REVERSE TRANSCRIPTASE DOMAIN-CONTAINING PROTEIN"/>
    <property type="match status" value="1"/>
</dbReference>
<name>A0ABQ8THD1_PERAM</name>
<reference evidence="2 3" key="1">
    <citation type="journal article" date="2022" name="Allergy">
        <title>Genome assembly and annotation of Periplaneta americana reveal a comprehensive cockroach allergen profile.</title>
        <authorList>
            <person name="Wang L."/>
            <person name="Xiong Q."/>
            <person name="Saelim N."/>
            <person name="Wang L."/>
            <person name="Nong W."/>
            <person name="Wan A.T."/>
            <person name="Shi M."/>
            <person name="Liu X."/>
            <person name="Cao Q."/>
            <person name="Hui J.H.L."/>
            <person name="Sookrung N."/>
            <person name="Leung T.F."/>
            <person name="Tungtrongchitr A."/>
            <person name="Tsui S.K.W."/>
        </authorList>
    </citation>
    <scope>NUCLEOTIDE SEQUENCE [LARGE SCALE GENOMIC DNA]</scope>
    <source>
        <strain evidence="2">PWHHKU_190912</strain>
    </source>
</reference>
<evidence type="ECO:0000313" key="2">
    <source>
        <dbReference type="EMBL" id="KAJ4445095.1"/>
    </source>
</evidence>
<protein>
    <recommendedName>
        <fullName evidence="4">Reverse transcriptase domain-containing protein</fullName>
    </recommendedName>
</protein>
<gene>
    <name evidence="2" type="ORF">ANN_06894</name>
</gene>
<organism evidence="2 3">
    <name type="scientific">Periplaneta americana</name>
    <name type="common">American cockroach</name>
    <name type="synonym">Blatta americana</name>
    <dbReference type="NCBI Taxonomy" id="6978"/>
    <lineage>
        <taxon>Eukaryota</taxon>
        <taxon>Metazoa</taxon>
        <taxon>Ecdysozoa</taxon>
        <taxon>Arthropoda</taxon>
        <taxon>Hexapoda</taxon>
        <taxon>Insecta</taxon>
        <taxon>Pterygota</taxon>
        <taxon>Neoptera</taxon>
        <taxon>Polyneoptera</taxon>
        <taxon>Dictyoptera</taxon>
        <taxon>Blattodea</taxon>
        <taxon>Blattoidea</taxon>
        <taxon>Blattidae</taxon>
        <taxon>Blattinae</taxon>
        <taxon>Periplaneta</taxon>
    </lineage>
</organism>
<proteinExistence type="predicted"/>